<dbReference type="GO" id="GO:0016787">
    <property type="term" value="F:hydrolase activity"/>
    <property type="evidence" value="ECO:0007669"/>
    <property type="project" value="UniProtKB-KW"/>
</dbReference>
<dbReference type="InterPro" id="IPR000073">
    <property type="entry name" value="AB_hydrolase_1"/>
</dbReference>
<evidence type="ECO:0000313" key="7">
    <source>
        <dbReference type="EMBL" id="PSL02130.1"/>
    </source>
</evidence>
<dbReference type="InterPro" id="IPR013595">
    <property type="entry name" value="Pept_S33_TAP-like_C"/>
</dbReference>
<feature type="signal peptide" evidence="4">
    <location>
        <begin position="1"/>
        <end position="25"/>
    </location>
</feature>
<dbReference type="SUPFAM" id="SSF53474">
    <property type="entry name" value="alpha/beta-Hydrolases"/>
    <property type="match status" value="1"/>
</dbReference>
<proteinExistence type="inferred from homology"/>
<dbReference type="PANTHER" id="PTHR43248:SF29">
    <property type="entry name" value="TRIPEPTIDYL AMINOPEPTIDASE"/>
    <property type="match status" value="1"/>
</dbReference>
<evidence type="ECO:0000256" key="4">
    <source>
        <dbReference type="SAM" id="SignalP"/>
    </source>
</evidence>
<dbReference type="Proteomes" id="UP000243528">
    <property type="component" value="Unassembled WGS sequence"/>
</dbReference>
<comment type="caution">
    <text evidence="7">The sequence shown here is derived from an EMBL/GenBank/DDBJ whole genome shotgun (WGS) entry which is preliminary data.</text>
</comment>
<name>A0A2P8DY29_9ACTN</name>
<dbReference type="Gene3D" id="3.40.50.1820">
    <property type="entry name" value="alpha/beta hydrolase"/>
    <property type="match status" value="1"/>
</dbReference>
<organism evidence="7 8">
    <name type="scientific">Haloactinopolyspora alba</name>
    <dbReference type="NCBI Taxonomy" id="648780"/>
    <lineage>
        <taxon>Bacteria</taxon>
        <taxon>Bacillati</taxon>
        <taxon>Actinomycetota</taxon>
        <taxon>Actinomycetes</taxon>
        <taxon>Jiangellales</taxon>
        <taxon>Jiangellaceae</taxon>
        <taxon>Haloactinopolyspora</taxon>
    </lineage>
</organism>
<keyword evidence="8" id="KW-1185">Reference proteome</keyword>
<dbReference type="Pfam" id="PF00561">
    <property type="entry name" value="Abhydrolase_1"/>
    <property type="match status" value="1"/>
</dbReference>
<evidence type="ECO:0000256" key="1">
    <source>
        <dbReference type="ARBA" id="ARBA00010088"/>
    </source>
</evidence>
<evidence type="ECO:0000256" key="3">
    <source>
        <dbReference type="ARBA" id="ARBA00022801"/>
    </source>
</evidence>
<accession>A0A2P8DY29</accession>
<reference evidence="7 8" key="1">
    <citation type="submission" date="2018-03" db="EMBL/GenBank/DDBJ databases">
        <title>Genomic Encyclopedia of Archaeal and Bacterial Type Strains, Phase II (KMG-II): from individual species to whole genera.</title>
        <authorList>
            <person name="Goeker M."/>
        </authorList>
    </citation>
    <scope>NUCLEOTIDE SEQUENCE [LARGE SCALE GENOMIC DNA]</scope>
    <source>
        <strain evidence="7 8">DSM 45211</strain>
    </source>
</reference>
<evidence type="ECO:0000256" key="2">
    <source>
        <dbReference type="ARBA" id="ARBA00022729"/>
    </source>
</evidence>
<keyword evidence="2 4" id="KW-0732">Signal</keyword>
<evidence type="ECO:0000259" key="5">
    <source>
        <dbReference type="Pfam" id="PF00561"/>
    </source>
</evidence>
<feature type="domain" description="Peptidase S33 tripeptidyl aminopeptidase-like C-terminal" evidence="6">
    <location>
        <begin position="428"/>
        <end position="529"/>
    </location>
</feature>
<gene>
    <name evidence="7" type="ORF">CLV30_11185</name>
</gene>
<dbReference type="EMBL" id="PYGE01000011">
    <property type="protein sequence ID" value="PSL02130.1"/>
    <property type="molecule type" value="Genomic_DNA"/>
</dbReference>
<evidence type="ECO:0000259" key="6">
    <source>
        <dbReference type="Pfam" id="PF08386"/>
    </source>
</evidence>
<dbReference type="RefSeq" id="WP_165358691.1">
    <property type="nucleotide sequence ID" value="NZ_PYGE01000011.1"/>
</dbReference>
<protein>
    <submittedName>
        <fullName evidence="7">TAP-like protein</fullName>
    </submittedName>
</protein>
<feature type="chain" id="PRO_5015158074" evidence="4">
    <location>
        <begin position="26"/>
        <end position="546"/>
    </location>
</feature>
<dbReference type="Pfam" id="PF08386">
    <property type="entry name" value="Abhydrolase_4"/>
    <property type="match status" value="1"/>
</dbReference>
<comment type="similarity">
    <text evidence="1">Belongs to the peptidase S33 family.</text>
</comment>
<evidence type="ECO:0000313" key="8">
    <source>
        <dbReference type="Proteomes" id="UP000243528"/>
    </source>
</evidence>
<keyword evidence="3" id="KW-0378">Hydrolase</keyword>
<dbReference type="InterPro" id="IPR051601">
    <property type="entry name" value="Serine_prot/Carboxylest_S33"/>
</dbReference>
<dbReference type="InterPro" id="IPR029058">
    <property type="entry name" value="AB_hydrolase_fold"/>
</dbReference>
<sequence length="546" mass="58547">MPVHRAALVAAVTAGTILATTTAYAASDGPRDDAAPERARTPDQVEAPLPELTWEPCDDDLQCTKAQVPLDYDDPSGRTTELALARRPADEPDARIGTLFVNPGGPGEPALEYMSWYAENLPPAVLERFDVVGIDPRGIGASAPLQCRPGDGDGDVPEPPSVQFPVTKREAHEKLRYDRRVRRACATGANPIIDHMTTADTARDMDLVRQAVGDEQLTYYGISYGSYLGATYAAMFPERIRAMVVDGVMDPIGYATGHDDADADLPVTARWGSAAGAWKTLTRAFAECDRVGPERCATAGESTATWMRIVERLKQGPVRLDGERLTYQDVVTHADAALRDVTALRPFMSFLDATDDALSGTADEEARSDAAAAYTRLRQHLSSSEPAATSSDGALTPRTEAVICADSANPESPRSWIDAGARADRAAPWFGRFWTWRSSSCAQWPGSSADAYRGPFETDTSAPVLLVATLHDPATPISGARTLNTLLDGSRMLTVDGWGHGALGESACLASHARDYLVSGVLPPAGTVCEQDDKPFPLTEGERSSR</sequence>
<feature type="domain" description="AB hydrolase-1" evidence="5">
    <location>
        <begin position="98"/>
        <end position="258"/>
    </location>
</feature>
<dbReference type="AlphaFoldDB" id="A0A2P8DY29"/>
<dbReference type="PANTHER" id="PTHR43248">
    <property type="entry name" value="2-SUCCINYL-6-HYDROXY-2,4-CYCLOHEXADIENE-1-CARBOXYLATE SYNTHASE"/>
    <property type="match status" value="1"/>
</dbReference>